<comment type="subcellular location">
    <subcellularLocation>
        <location evidence="2">Cytoplasm</location>
    </subcellularLocation>
    <subcellularLocation>
        <location evidence="1">Nucleus</location>
    </subcellularLocation>
</comment>
<evidence type="ECO:0000313" key="14">
    <source>
        <dbReference type="Proteomes" id="UP000008743"/>
    </source>
</evidence>
<protein>
    <recommendedName>
        <fullName evidence="5">Elongator complex protein 2</fullName>
    </recommendedName>
</protein>
<dbReference type="Proteomes" id="UP000008743">
    <property type="component" value="Unassembled WGS sequence"/>
</dbReference>
<feature type="compositionally biased region" description="Low complexity" evidence="12">
    <location>
        <begin position="670"/>
        <end position="682"/>
    </location>
</feature>
<keyword evidence="10" id="KW-0539">Nucleus</keyword>
<evidence type="ECO:0000256" key="6">
    <source>
        <dbReference type="ARBA" id="ARBA00022490"/>
    </source>
</evidence>
<keyword evidence="7 11" id="KW-0853">WD repeat</keyword>
<dbReference type="InterPro" id="IPR037289">
    <property type="entry name" value="Elp2"/>
</dbReference>
<keyword evidence="14" id="KW-1185">Reference proteome</keyword>
<evidence type="ECO:0000256" key="3">
    <source>
        <dbReference type="ARBA" id="ARBA00005043"/>
    </source>
</evidence>
<evidence type="ECO:0000256" key="8">
    <source>
        <dbReference type="ARBA" id="ARBA00022694"/>
    </source>
</evidence>
<dbReference type="Gene3D" id="2.130.10.10">
    <property type="entry name" value="YVTN repeat-like/Quinoprotein amine dehydrogenase"/>
    <property type="match status" value="4"/>
</dbReference>
<dbReference type="SMART" id="SM00320">
    <property type="entry name" value="WD40"/>
    <property type="match status" value="11"/>
</dbReference>
<feature type="region of interest" description="Disordered" evidence="12">
    <location>
        <begin position="44"/>
        <end position="67"/>
    </location>
</feature>
<sequence>MLSFASAAANKVAAGLAWSPETGLVAYPADANVCIMATHYHHDDPATTPAQPPNNNTSNNSNNNNSKFKEQDRVVAVLTAHNARVNTVKWLDARTLVSASADKTARVWRLSPDGSNAPSEWDWRAEWPSTHCPWISVATLEGHTASVTALATLTVPQTPVALLPTTTTTTTITTTTKEGASAATVLARWIATASGDGTVRIWLCTDEHVAASATWTCVQTIAFGVRYMESVTLACLPNSPVPILATGGVDRKVHIFTYDTADTRQFALRWSLAGHEDWIRAVAFAHAPVPLSELTSPSPVAAQDGNESAGSSGSSGTAADTPCLLLASAAQDSMVRLWRVECSATNNSQATAAVLDALLTGHDLPVYSIEWEPAVQVGTDPVVVRQPLSLLTASMDRTLMKWQPDPESAVWINTTRVGEFSGAGLGFYGGIVGPRGTAILAQGFQGALHPWTKQPQPGAASSNDADAGGTLPYEAWVAQASVSGHFGPAEDLDFDPTGELLFSTSADMTTRIFASWERHLPGAPDLLLSWHEIARPQIHGYSMNAVATVGSFRFASAGDEKVVRVFDATGHFRETLQALLPAVPAVDASAAFDTASALVGATQERVRLAQQARRGVLLADRTWQIATASGPTVDTLSQRGRALGASVPALGLTNRAVFEDDLSGGVAKAAAGDDTAAGESSGRVATAGDDEESAFTAQEAPPGFAFRYEKIAGPPPEEHLTQNTLWPEAHKLYGHGNEVFALACTHAAVSADPTAPAEPASSLGVSSKGRLLASSCKATRADTAVIRVSELDTYRDIALLEAHTLTVTQLAFSHNDQFLLSVSRDRTWTLFSRIGHTFSLVAKTPAHERIIWACSFSHDDRFFATASRDMTIKIWALEAPGTCVATIDHFRESVTAIDFAPAPYEGGYLLAVGLDSGTLGLLQIKAAAGSSSQMTVTSAKTLDKSVCPSSTIRRIRFRPFPVVDSIISSARPRLQFATASTDTSVRLYDVPL</sequence>
<comment type="pathway">
    <text evidence="3">tRNA modification; 5-methoxycarbonylmethyl-2-thiouridine-tRNA biosynthesis.</text>
</comment>
<dbReference type="PROSITE" id="PS50082">
    <property type="entry name" value="WD_REPEATS_2"/>
    <property type="match status" value="2"/>
</dbReference>
<evidence type="ECO:0000313" key="13">
    <source>
        <dbReference type="EMBL" id="KJE89425.1"/>
    </source>
</evidence>
<dbReference type="PANTHER" id="PTHR44111">
    <property type="entry name" value="ELONGATOR COMPLEX PROTEIN 2"/>
    <property type="match status" value="1"/>
</dbReference>
<dbReference type="GO" id="GO:0005634">
    <property type="term" value="C:nucleus"/>
    <property type="evidence" value="ECO:0007669"/>
    <property type="project" value="UniProtKB-SubCell"/>
</dbReference>
<gene>
    <name evidence="13" type="ORF">CAOG_000894</name>
</gene>
<dbReference type="GO" id="GO:0005737">
    <property type="term" value="C:cytoplasm"/>
    <property type="evidence" value="ECO:0007669"/>
    <property type="project" value="UniProtKB-SubCell"/>
</dbReference>
<dbReference type="FunCoup" id="A0A0D2WI26">
    <property type="interactions" value="459"/>
</dbReference>
<dbReference type="InterPro" id="IPR036322">
    <property type="entry name" value="WD40_repeat_dom_sf"/>
</dbReference>
<evidence type="ECO:0000256" key="1">
    <source>
        <dbReference type="ARBA" id="ARBA00004123"/>
    </source>
</evidence>
<dbReference type="GO" id="GO:0002098">
    <property type="term" value="P:tRNA wobble uridine modification"/>
    <property type="evidence" value="ECO:0007669"/>
    <property type="project" value="InterPro"/>
</dbReference>
<feature type="region of interest" description="Disordered" evidence="12">
    <location>
        <begin position="295"/>
        <end position="316"/>
    </location>
</feature>
<dbReference type="InterPro" id="IPR001680">
    <property type="entry name" value="WD40_rpt"/>
</dbReference>
<evidence type="ECO:0000256" key="7">
    <source>
        <dbReference type="ARBA" id="ARBA00022574"/>
    </source>
</evidence>
<dbReference type="GO" id="GO:0033588">
    <property type="term" value="C:elongator holoenzyme complex"/>
    <property type="evidence" value="ECO:0007669"/>
    <property type="project" value="InterPro"/>
</dbReference>
<evidence type="ECO:0000256" key="11">
    <source>
        <dbReference type="PROSITE-ProRule" id="PRU00221"/>
    </source>
</evidence>
<evidence type="ECO:0000256" key="4">
    <source>
        <dbReference type="ARBA" id="ARBA00005881"/>
    </source>
</evidence>
<accession>A0A0D2WI26</accession>
<comment type="similarity">
    <text evidence="4">Belongs to the WD repeat ELP2 family.</text>
</comment>
<proteinExistence type="inferred from homology"/>
<dbReference type="RefSeq" id="XP_004365765.2">
    <property type="nucleotide sequence ID" value="XM_004365708.2"/>
</dbReference>
<dbReference type="SUPFAM" id="SSF50998">
    <property type="entry name" value="Quinoprotein alcohol dehydrogenase-like"/>
    <property type="match status" value="1"/>
</dbReference>
<dbReference type="Pfam" id="PF00400">
    <property type="entry name" value="WD40"/>
    <property type="match status" value="5"/>
</dbReference>
<dbReference type="PROSITE" id="PS50294">
    <property type="entry name" value="WD_REPEATS_REGION"/>
    <property type="match status" value="2"/>
</dbReference>
<evidence type="ECO:0000256" key="5">
    <source>
        <dbReference type="ARBA" id="ARBA00020267"/>
    </source>
</evidence>
<evidence type="ECO:0000256" key="9">
    <source>
        <dbReference type="ARBA" id="ARBA00022737"/>
    </source>
</evidence>
<dbReference type="PhylomeDB" id="A0A0D2WI26"/>
<reference evidence="14" key="1">
    <citation type="submission" date="2011-02" db="EMBL/GenBank/DDBJ databases">
        <title>The Genome Sequence of Capsaspora owczarzaki ATCC 30864.</title>
        <authorList>
            <person name="Russ C."/>
            <person name="Cuomo C."/>
            <person name="Burger G."/>
            <person name="Gray M.W."/>
            <person name="Holland P.W.H."/>
            <person name="King N."/>
            <person name="Lang F.B.F."/>
            <person name="Roger A.J."/>
            <person name="Ruiz-Trillo I."/>
            <person name="Young S.K."/>
            <person name="Zeng Q."/>
            <person name="Gargeya S."/>
            <person name="Alvarado L."/>
            <person name="Berlin A."/>
            <person name="Chapman S.B."/>
            <person name="Chen Z."/>
            <person name="Freedman E."/>
            <person name="Gellesch M."/>
            <person name="Goldberg J."/>
            <person name="Griggs A."/>
            <person name="Gujja S."/>
            <person name="Heilman E."/>
            <person name="Heiman D."/>
            <person name="Howarth C."/>
            <person name="Mehta T."/>
            <person name="Neiman D."/>
            <person name="Pearson M."/>
            <person name="Roberts A."/>
            <person name="Saif S."/>
            <person name="Shea T."/>
            <person name="Shenoy N."/>
            <person name="Sisk P."/>
            <person name="Stolte C."/>
            <person name="Sykes S."/>
            <person name="White J."/>
            <person name="Yandava C."/>
            <person name="Haas B."/>
            <person name="Nusbaum C."/>
            <person name="Birren B."/>
        </authorList>
    </citation>
    <scope>NUCLEOTIDE SEQUENCE</scope>
    <source>
        <strain evidence="14">ATCC 30864</strain>
    </source>
</reference>
<dbReference type="PANTHER" id="PTHR44111:SF1">
    <property type="entry name" value="ELONGATOR COMPLEX PROTEIN 2"/>
    <property type="match status" value="1"/>
</dbReference>
<dbReference type="UniPathway" id="UPA00988"/>
<dbReference type="AlphaFoldDB" id="A0A0D2WI26"/>
<keyword evidence="9" id="KW-0677">Repeat</keyword>
<dbReference type="InterPro" id="IPR011047">
    <property type="entry name" value="Quinoprotein_ADH-like_sf"/>
</dbReference>
<dbReference type="InterPro" id="IPR015943">
    <property type="entry name" value="WD40/YVTN_repeat-like_dom_sf"/>
</dbReference>
<keyword evidence="6" id="KW-0963">Cytoplasm</keyword>
<feature type="repeat" description="WD" evidence="11">
    <location>
        <begin position="844"/>
        <end position="878"/>
    </location>
</feature>
<evidence type="ECO:0000256" key="2">
    <source>
        <dbReference type="ARBA" id="ARBA00004496"/>
    </source>
</evidence>
<dbReference type="InParanoid" id="A0A0D2WI26"/>
<dbReference type="EMBL" id="KE346360">
    <property type="protein sequence ID" value="KJE89425.1"/>
    <property type="molecule type" value="Genomic_DNA"/>
</dbReference>
<organism evidence="13 14">
    <name type="scientific">Capsaspora owczarzaki (strain ATCC 30864)</name>
    <dbReference type="NCBI Taxonomy" id="595528"/>
    <lineage>
        <taxon>Eukaryota</taxon>
        <taxon>Filasterea</taxon>
        <taxon>Capsaspora</taxon>
    </lineage>
</organism>
<dbReference type="STRING" id="595528.A0A0D2WI26"/>
<keyword evidence="8" id="KW-0819">tRNA processing</keyword>
<feature type="compositionally biased region" description="Low complexity" evidence="12">
    <location>
        <begin position="54"/>
        <end position="66"/>
    </location>
</feature>
<evidence type="ECO:0000256" key="12">
    <source>
        <dbReference type="SAM" id="MobiDB-lite"/>
    </source>
</evidence>
<dbReference type="OrthoDB" id="27911at2759"/>
<name>A0A0D2WI26_CAPO3</name>
<dbReference type="SUPFAM" id="SSF50978">
    <property type="entry name" value="WD40 repeat-like"/>
    <property type="match status" value="1"/>
</dbReference>
<dbReference type="eggNOG" id="KOG1063">
    <property type="taxonomic scope" value="Eukaryota"/>
</dbReference>
<feature type="repeat" description="WD" evidence="11">
    <location>
        <begin position="78"/>
        <end position="111"/>
    </location>
</feature>
<evidence type="ECO:0000256" key="10">
    <source>
        <dbReference type="ARBA" id="ARBA00023242"/>
    </source>
</evidence>
<feature type="region of interest" description="Disordered" evidence="12">
    <location>
        <begin position="670"/>
        <end position="696"/>
    </location>
</feature>